<proteinExistence type="predicted"/>
<keyword evidence="3" id="KW-1185">Reference proteome</keyword>
<dbReference type="OrthoDB" id="3140657at2759"/>
<comment type="caution">
    <text evidence="2">The sequence shown here is derived from an EMBL/GenBank/DDBJ whole genome shotgun (WGS) entry which is preliminary data.</text>
</comment>
<accession>A0A8H4KUU2</accession>
<dbReference type="PROSITE" id="PS50181">
    <property type="entry name" value="FBOX"/>
    <property type="match status" value="1"/>
</dbReference>
<dbReference type="PANTHER" id="PTHR42057">
    <property type="entry name" value="F-BOX DOMAIN PROTEIN (AFU_ORTHOLOGUE AFUA_4G00200)"/>
    <property type="match status" value="1"/>
</dbReference>
<feature type="domain" description="F-box" evidence="1">
    <location>
        <begin position="6"/>
        <end position="51"/>
    </location>
</feature>
<reference evidence="2 3" key="1">
    <citation type="submission" date="2020-01" db="EMBL/GenBank/DDBJ databases">
        <title>Identification and distribution of gene clusters putatively required for synthesis of sphingolipid metabolism inhibitors in phylogenetically diverse species of the filamentous fungus Fusarium.</title>
        <authorList>
            <person name="Kim H.-S."/>
            <person name="Busman M."/>
            <person name="Brown D.W."/>
            <person name="Divon H."/>
            <person name="Uhlig S."/>
            <person name="Proctor R.H."/>
        </authorList>
    </citation>
    <scope>NUCLEOTIDE SEQUENCE [LARGE SCALE GENOMIC DNA]</scope>
    <source>
        <strain evidence="2 3">NRRL 20459</strain>
    </source>
</reference>
<name>A0A8H4KUU2_9HYPO</name>
<dbReference type="EMBL" id="JAADYS010002621">
    <property type="protein sequence ID" value="KAF4457146.1"/>
    <property type="molecule type" value="Genomic_DNA"/>
</dbReference>
<dbReference type="PANTHER" id="PTHR42057:SF2">
    <property type="entry name" value="F-BOX DOMAIN PROTEIN (AFU_ORTHOLOGUE AFUA_4G00200)-RELATED"/>
    <property type="match status" value="1"/>
</dbReference>
<evidence type="ECO:0000313" key="3">
    <source>
        <dbReference type="Proteomes" id="UP000554235"/>
    </source>
</evidence>
<sequence>MNNQVPASLAGLPSEILHEVVPLLRRSDLLSLRLVNRRLGIHATHLLFRSVRLLGRQAIGHSPGPFRFVALSEDAVFTRGPSELGPLRHLVREATLVTWAGSSAQRQNRWPQGPGDFINALPNLRHFSHLSALHLRFSHLCGYSQVATPGFFIRDNQDFRYRVLDTTFRCLAGTWNVSDQQYIDREINLNYATDYEMAQAVPGSTSMGPLPITTLTVSNLADIPEERLTSSEAFKIVLSLPSLVDLKLHFTKHVQNFDGIWPSGKYKFFDTLPQTWLQPSIATNLKTLSLDSSSHWGWNPKMDFRLVNPTEGGFPNLKVLALGSYVFSHAWQIDWIASQGSKTGGLEELHLDNCYVMYYATHLTPLDESIIVVGKDAEGNDIKVSNEGYQRKDLILLSAVTWENGVRHRSPGTPGPMANTAYPIRWHDILSQWQKSMTALRVFKMGRGTRGKEKDRHCAGINEEDKHQLKYTRCSMLAATQSEWFDHDRELGPYESFDWSRIGKATRAKDRAALELLVSTVNNRGQGVK</sequence>
<dbReference type="InterPro" id="IPR001810">
    <property type="entry name" value="F-box_dom"/>
</dbReference>
<dbReference type="Proteomes" id="UP000554235">
    <property type="component" value="Unassembled WGS sequence"/>
</dbReference>
<evidence type="ECO:0000259" key="1">
    <source>
        <dbReference type="PROSITE" id="PS50181"/>
    </source>
</evidence>
<dbReference type="AlphaFoldDB" id="A0A8H4KUU2"/>
<evidence type="ECO:0000313" key="2">
    <source>
        <dbReference type="EMBL" id="KAF4457146.1"/>
    </source>
</evidence>
<organism evidence="2 3">
    <name type="scientific">Fusarium albosuccineum</name>
    <dbReference type="NCBI Taxonomy" id="1237068"/>
    <lineage>
        <taxon>Eukaryota</taxon>
        <taxon>Fungi</taxon>
        <taxon>Dikarya</taxon>
        <taxon>Ascomycota</taxon>
        <taxon>Pezizomycotina</taxon>
        <taxon>Sordariomycetes</taxon>
        <taxon>Hypocreomycetidae</taxon>
        <taxon>Hypocreales</taxon>
        <taxon>Nectriaceae</taxon>
        <taxon>Fusarium</taxon>
        <taxon>Fusarium decemcellulare species complex</taxon>
    </lineage>
</organism>
<protein>
    <submittedName>
        <fullName evidence="2">F-box domain</fullName>
    </submittedName>
</protein>
<gene>
    <name evidence="2" type="ORF">FALBO_15264</name>
</gene>